<keyword evidence="2" id="KW-1133">Transmembrane helix</keyword>
<keyword evidence="2" id="KW-0472">Membrane</keyword>
<gene>
    <name evidence="3" type="ORF">M1E25_03445</name>
</gene>
<evidence type="ECO:0000313" key="4">
    <source>
        <dbReference type="Proteomes" id="UP001167160"/>
    </source>
</evidence>
<feature type="transmembrane region" description="Helical" evidence="2">
    <location>
        <begin position="166"/>
        <end position="185"/>
    </location>
</feature>
<evidence type="ECO:0000313" key="3">
    <source>
        <dbReference type="EMBL" id="MCM2576418.1"/>
    </source>
</evidence>
<comment type="caution">
    <text evidence="3">The sequence shown here is derived from an EMBL/GenBank/DDBJ whole genome shotgun (WGS) entry which is preliminary data.</text>
</comment>
<organism evidence="3 4">
    <name type="scientific">Streptomyces meridianus</name>
    <dbReference type="NCBI Taxonomy" id="2938945"/>
    <lineage>
        <taxon>Bacteria</taxon>
        <taxon>Bacillati</taxon>
        <taxon>Actinomycetota</taxon>
        <taxon>Actinomycetes</taxon>
        <taxon>Kitasatosporales</taxon>
        <taxon>Streptomycetaceae</taxon>
        <taxon>Streptomyces</taxon>
    </lineage>
</organism>
<feature type="transmembrane region" description="Helical" evidence="2">
    <location>
        <begin position="142"/>
        <end position="160"/>
    </location>
</feature>
<reference evidence="3" key="1">
    <citation type="journal article" date="2023" name="Int. J. Syst. Evol. Microbiol.">
        <title>Streptomyces meridianus sp. nov. isolated from brackish water of the Tagus estuary in Alcochete, Portugal.</title>
        <authorList>
            <person name="Santos J.D.N."/>
            <person name="Klimek D."/>
            <person name="Calusinska M."/>
            <person name="Lobo Da Cunha A."/>
            <person name="Catita J."/>
            <person name="Goncalves H."/>
            <person name="Gonzalez I."/>
            <person name="Reyes F."/>
            <person name="Lage O.M."/>
        </authorList>
    </citation>
    <scope>NUCLEOTIDE SEQUENCE</scope>
    <source>
        <strain evidence="3">MTZ3.1</strain>
    </source>
</reference>
<sequence length="204" mass="20474">MAERGTGPGRGDGPEPVDEDAAWAAIVAGYDEEAPDGGEDGAGRAPLSEGAGDGPAHRAAGGPTGTASGTADTPGTPDTPGSAAGSGPVAPVNRPLGSGITVHPVGIGPRDWSTPEPPGGDDDHFVPPEPPPLPEVDTTTKFAWLAVLGGPLLLLLTVVLQWDMTWWILTLGIGGFLGGFATLVARMNDDDGDDYDDPGRGAVV</sequence>
<feature type="compositionally biased region" description="Acidic residues" evidence="1">
    <location>
        <begin position="30"/>
        <end position="39"/>
    </location>
</feature>
<feature type="compositionally biased region" description="Low complexity" evidence="1">
    <location>
        <begin position="59"/>
        <end position="85"/>
    </location>
</feature>
<dbReference type="EMBL" id="JAMQGM010000008">
    <property type="protein sequence ID" value="MCM2576418.1"/>
    <property type="molecule type" value="Genomic_DNA"/>
</dbReference>
<dbReference type="Proteomes" id="UP001167160">
    <property type="component" value="Unassembled WGS sequence"/>
</dbReference>
<keyword evidence="4" id="KW-1185">Reference proteome</keyword>
<name>A0ABT0X1I5_9ACTN</name>
<protein>
    <submittedName>
        <fullName evidence="3">Uncharacterized protein</fullName>
    </submittedName>
</protein>
<feature type="compositionally biased region" description="Gly residues" evidence="1">
    <location>
        <begin position="1"/>
        <end position="11"/>
    </location>
</feature>
<feature type="region of interest" description="Disordered" evidence="1">
    <location>
        <begin position="1"/>
        <end position="128"/>
    </location>
</feature>
<keyword evidence="2" id="KW-0812">Transmembrane</keyword>
<proteinExistence type="predicted"/>
<evidence type="ECO:0000256" key="2">
    <source>
        <dbReference type="SAM" id="Phobius"/>
    </source>
</evidence>
<evidence type="ECO:0000256" key="1">
    <source>
        <dbReference type="SAM" id="MobiDB-lite"/>
    </source>
</evidence>
<accession>A0ABT0X1I5</accession>
<dbReference type="RefSeq" id="WP_251409309.1">
    <property type="nucleotide sequence ID" value="NZ_JAMQGM010000008.1"/>
</dbReference>